<dbReference type="GO" id="GO:0071944">
    <property type="term" value="C:cell periphery"/>
    <property type="evidence" value="ECO:0007669"/>
    <property type="project" value="UniProtKB-ARBA"/>
</dbReference>
<evidence type="ECO:0000256" key="1">
    <source>
        <dbReference type="ARBA" id="ARBA00004167"/>
    </source>
</evidence>
<feature type="region of interest" description="Disordered" evidence="7">
    <location>
        <begin position="29"/>
        <end position="69"/>
    </location>
</feature>
<feature type="compositionally biased region" description="Polar residues" evidence="7">
    <location>
        <begin position="58"/>
        <end position="69"/>
    </location>
</feature>
<dbReference type="PANTHER" id="PTHR15549">
    <property type="entry name" value="PAIRED IMMUNOGLOBULIN-LIKE TYPE 2 RECEPTOR"/>
    <property type="match status" value="1"/>
</dbReference>
<feature type="compositionally biased region" description="Low complexity" evidence="7">
    <location>
        <begin position="182"/>
        <end position="205"/>
    </location>
</feature>
<dbReference type="EMBL" id="MJBS01000059">
    <property type="protein sequence ID" value="OHE97302.1"/>
    <property type="molecule type" value="Genomic_DNA"/>
</dbReference>
<evidence type="ECO:0000256" key="3">
    <source>
        <dbReference type="ARBA" id="ARBA00022692"/>
    </source>
</evidence>
<keyword evidence="5 8" id="KW-0472">Membrane</keyword>
<dbReference type="PROSITE" id="PS50002">
    <property type="entry name" value="SH3"/>
    <property type="match status" value="1"/>
</dbReference>
<dbReference type="Pfam" id="PF14604">
    <property type="entry name" value="SH3_9"/>
    <property type="match status" value="1"/>
</dbReference>
<dbReference type="InterPro" id="IPR036028">
    <property type="entry name" value="SH3-like_dom_sf"/>
</dbReference>
<dbReference type="OrthoDB" id="5340910at2759"/>
<evidence type="ECO:0000313" key="10">
    <source>
        <dbReference type="EMBL" id="OHE97302.1"/>
    </source>
</evidence>
<dbReference type="SMART" id="SM00326">
    <property type="entry name" value="SH3"/>
    <property type="match status" value="1"/>
</dbReference>
<gene>
    <name evidence="10" type="ORF">CORC01_07357</name>
</gene>
<name>A0A1G4B7P5_9PEZI</name>
<reference evidence="10 11" key="1">
    <citation type="submission" date="2016-09" db="EMBL/GenBank/DDBJ databases">
        <authorList>
            <person name="Capua I."/>
            <person name="De Benedictis P."/>
            <person name="Joannis T."/>
            <person name="Lombin L.H."/>
            <person name="Cattoli G."/>
        </authorList>
    </citation>
    <scope>NUCLEOTIDE SEQUENCE [LARGE SCALE GENOMIC DNA]</scope>
    <source>
        <strain evidence="10 11">IMI 309357</strain>
    </source>
</reference>
<evidence type="ECO:0000259" key="9">
    <source>
        <dbReference type="PROSITE" id="PS50002"/>
    </source>
</evidence>
<evidence type="ECO:0000256" key="8">
    <source>
        <dbReference type="SAM" id="Phobius"/>
    </source>
</evidence>
<feature type="transmembrane region" description="Helical" evidence="8">
    <location>
        <begin position="212"/>
        <end position="233"/>
    </location>
</feature>
<dbReference type="SUPFAM" id="SSF50044">
    <property type="entry name" value="SH3-domain"/>
    <property type="match status" value="1"/>
</dbReference>
<keyword evidence="2 6" id="KW-0728">SH3 domain</keyword>
<evidence type="ECO:0000256" key="4">
    <source>
        <dbReference type="ARBA" id="ARBA00022989"/>
    </source>
</evidence>
<dbReference type="GO" id="GO:0016020">
    <property type="term" value="C:membrane"/>
    <property type="evidence" value="ECO:0007669"/>
    <property type="project" value="UniProtKB-SubCell"/>
</dbReference>
<feature type="region of interest" description="Disordered" evidence="7">
    <location>
        <begin position="179"/>
        <end position="205"/>
    </location>
</feature>
<feature type="compositionally biased region" description="Pro residues" evidence="7">
    <location>
        <begin position="553"/>
        <end position="564"/>
    </location>
</feature>
<sequence>MAHHHHAHRHLAPRNPGFWDNVGDKFEELNPFASNDEGTGSNGGNLKIRQDDDDDDATPTQRANTKQGGSTVIKTIYQTVTGDDAVAAPTSTTSRKLIVAQSPIPERPKSTTADSAGTTIARAGAPIMVTAASSSPIANAASNSPLPSVIEDSLTESIQTTLAIATDAPTFAKSAQATATADNASTISSASPSATSTTDESTSNETSGAAKAGIAIGVLAGVLVVFLLVFFLFNRRKKQMEQHRLADEDEKSHGFGAVDAAVSSQNPRAPRISLRPVTQFLPNLNLDKRASRGPAINMNANLAPAAAALGLRNPGQSAWDRPATNQSSNPANPFGSQAERINGPIAEESVSPVSLNEKPLPSVVEPAPGTAMSEPPAHTGANGAAIAAGAATVGAGAVAAGGLARKASTRKDGPKALDLTLPAPPAPLSTIPASPSGTTFSADSAGPGHQSNASTGSAAIAAAGGPANTTVHRVQLDFKPTLEDEMELRAGQLVRLLHEYDDGWALCIRLDRSQQGVVPRTCLSTRPVKPRPPQAQGPNQGPPRGPHMGPGAPRGPGPNFPPGQRPMNSQGGPPYPRPESPADRPMNAGGRPQSPGPRYQGSPAQRPQSPSGMGGHKPSPPGPSRIPQPSRMNPNGPPSGPMNGPPAQGRPGPPMGPVGRKPVPGQAV</sequence>
<feature type="domain" description="SH3" evidence="9">
    <location>
        <begin position="467"/>
        <end position="528"/>
    </location>
</feature>
<proteinExistence type="predicted"/>
<dbReference type="Proteomes" id="UP000176998">
    <property type="component" value="Unassembled WGS sequence"/>
</dbReference>
<feature type="compositionally biased region" description="Polar residues" evidence="7">
    <location>
        <begin position="602"/>
        <end position="611"/>
    </location>
</feature>
<protein>
    <submittedName>
        <fullName evidence="10">Variant SH3 domain-containing protein</fullName>
    </submittedName>
</protein>
<evidence type="ECO:0000256" key="2">
    <source>
        <dbReference type="ARBA" id="ARBA00022443"/>
    </source>
</evidence>
<dbReference type="GeneID" id="34560504"/>
<dbReference type="InterPro" id="IPR001452">
    <property type="entry name" value="SH3_domain"/>
</dbReference>
<organism evidence="10 11">
    <name type="scientific">Colletotrichum orchidophilum</name>
    <dbReference type="NCBI Taxonomy" id="1209926"/>
    <lineage>
        <taxon>Eukaryota</taxon>
        <taxon>Fungi</taxon>
        <taxon>Dikarya</taxon>
        <taxon>Ascomycota</taxon>
        <taxon>Pezizomycotina</taxon>
        <taxon>Sordariomycetes</taxon>
        <taxon>Hypocreomycetidae</taxon>
        <taxon>Glomerellales</taxon>
        <taxon>Glomerellaceae</taxon>
        <taxon>Colletotrichum</taxon>
    </lineage>
</organism>
<keyword evidence="3 8" id="KW-0812">Transmembrane</keyword>
<dbReference type="AlphaFoldDB" id="A0A1G4B7P5"/>
<dbReference type="PANTHER" id="PTHR15549:SF6">
    <property type="entry name" value="MID2 DOMAIN-CONTAINING PROTEIN"/>
    <property type="match status" value="1"/>
</dbReference>
<feature type="region of interest" description="Disordered" evidence="7">
    <location>
        <begin position="432"/>
        <end position="455"/>
    </location>
</feature>
<evidence type="ECO:0000256" key="6">
    <source>
        <dbReference type="PROSITE-ProRule" id="PRU00192"/>
    </source>
</evidence>
<comment type="subcellular location">
    <subcellularLocation>
        <location evidence="1">Membrane</location>
        <topology evidence="1">Single-pass membrane protein</topology>
    </subcellularLocation>
</comment>
<dbReference type="RefSeq" id="XP_022474457.1">
    <property type="nucleotide sequence ID" value="XM_022618994.1"/>
</dbReference>
<accession>A0A1G4B7P5</accession>
<feature type="region of interest" description="Disordered" evidence="7">
    <location>
        <begin position="313"/>
        <end position="338"/>
    </location>
</feature>
<feature type="compositionally biased region" description="Polar residues" evidence="7">
    <location>
        <begin position="323"/>
        <end position="335"/>
    </location>
</feature>
<feature type="compositionally biased region" description="Pro residues" evidence="7">
    <location>
        <begin position="530"/>
        <end position="545"/>
    </location>
</feature>
<keyword evidence="4 8" id="KW-1133">Transmembrane helix</keyword>
<evidence type="ECO:0000313" key="11">
    <source>
        <dbReference type="Proteomes" id="UP000176998"/>
    </source>
</evidence>
<dbReference type="InterPro" id="IPR051694">
    <property type="entry name" value="Immunoregulatory_rcpt-like"/>
</dbReference>
<evidence type="ECO:0000256" key="7">
    <source>
        <dbReference type="SAM" id="MobiDB-lite"/>
    </source>
</evidence>
<evidence type="ECO:0000256" key="5">
    <source>
        <dbReference type="ARBA" id="ARBA00023136"/>
    </source>
</evidence>
<dbReference type="Gene3D" id="2.30.30.40">
    <property type="entry name" value="SH3 Domains"/>
    <property type="match status" value="1"/>
</dbReference>
<comment type="caution">
    <text evidence="10">The sequence shown here is derived from an EMBL/GenBank/DDBJ whole genome shotgun (WGS) entry which is preliminary data.</text>
</comment>
<feature type="compositionally biased region" description="Pro residues" evidence="7">
    <location>
        <begin position="635"/>
        <end position="644"/>
    </location>
</feature>
<feature type="region of interest" description="Disordered" evidence="7">
    <location>
        <begin position="521"/>
        <end position="668"/>
    </location>
</feature>
<dbReference type="STRING" id="1209926.A0A1G4B7P5"/>
<feature type="compositionally biased region" description="Low complexity" evidence="7">
    <location>
        <begin position="657"/>
        <end position="668"/>
    </location>
</feature>
<keyword evidence="11" id="KW-1185">Reference proteome</keyword>